<dbReference type="GO" id="GO:0043596">
    <property type="term" value="C:nuclear replication fork"/>
    <property type="evidence" value="ECO:0007669"/>
    <property type="project" value="TreeGrafter"/>
</dbReference>
<dbReference type="OrthoDB" id="2801544at2759"/>
<feature type="domain" description="Helicase C-terminal" evidence="6">
    <location>
        <begin position="462"/>
        <end position="627"/>
    </location>
</feature>
<evidence type="ECO:0000259" key="7">
    <source>
        <dbReference type="PROSITE" id="PS51467"/>
    </source>
</evidence>
<comment type="subcellular location">
    <subcellularLocation>
        <location evidence="1">Nucleus</location>
    </subcellularLocation>
</comment>
<name>A0A8B8IEY8_VANTA</name>
<reference evidence="9" key="1">
    <citation type="submission" date="2025-08" db="UniProtKB">
        <authorList>
            <consortium name="RefSeq"/>
        </authorList>
    </citation>
    <scope>IDENTIFICATION</scope>
    <source>
        <tissue evidence="9">Whole body</tissue>
    </source>
</reference>
<dbReference type="GeneID" id="113400312"/>
<dbReference type="SMART" id="SM00490">
    <property type="entry name" value="HELICc"/>
    <property type="match status" value="1"/>
</dbReference>
<dbReference type="Pfam" id="PF07443">
    <property type="entry name" value="HARP"/>
    <property type="match status" value="1"/>
</dbReference>
<dbReference type="PANTHER" id="PTHR45766:SF6">
    <property type="entry name" value="SWI_SNF-RELATED MATRIX-ASSOCIATED ACTIN-DEPENDENT REGULATOR OF CHROMATIN SUBFAMILY A-LIKE PROTEIN 1"/>
    <property type="match status" value="1"/>
</dbReference>
<dbReference type="GO" id="GO:0006281">
    <property type="term" value="P:DNA repair"/>
    <property type="evidence" value="ECO:0007669"/>
    <property type="project" value="TreeGrafter"/>
</dbReference>
<dbReference type="InterPro" id="IPR001650">
    <property type="entry name" value="Helicase_C-like"/>
</dbReference>
<evidence type="ECO:0000259" key="5">
    <source>
        <dbReference type="PROSITE" id="PS51192"/>
    </source>
</evidence>
<dbReference type="InterPro" id="IPR000330">
    <property type="entry name" value="SNF2_N"/>
</dbReference>
<keyword evidence="2" id="KW-0378">Hydrolase</keyword>
<dbReference type="InterPro" id="IPR010003">
    <property type="entry name" value="HARP_dom"/>
</dbReference>
<organism evidence="8 9">
    <name type="scientific">Vanessa tameamea</name>
    <name type="common">Kamehameha butterfly</name>
    <dbReference type="NCBI Taxonomy" id="334116"/>
    <lineage>
        <taxon>Eukaryota</taxon>
        <taxon>Metazoa</taxon>
        <taxon>Ecdysozoa</taxon>
        <taxon>Arthropoda</taxon>
        <taxon>Hexapoda</taxon>
        <taxon>Insecta</taxon>
        <taxon>Pterygota</taxon>
        <taxon>Neoptera</taxon>
        <taxon>Endopterygota</taxon>
        <taxon>Lepidoptera</taxon>
        <taxon>Glossata</taxon>
        <taxon>Ditrysia</taxon>
        <taxon>Papilionoidea</taxon>
        <taxon>Nymphalidae</taxon>
        <taxon>Nymphalinae</taxon>
        <taxon>Vanessa</taxon>
    </lineage>
</organism>
<evidence type="ECO:0000256" key="1">
    <source>
        <dbReference type="ARBA" id="ARBA00004123"/>
    </source>
</evidence>
<evidence type="ECO:0000256" key="2">
    <source>
        <dbReference type="ARBA" id="ARBA00022801"/>
    </source>
</evidence>
<evidence type="ECO:0000256" key="3">
    <source>
        <dbReference type="ARBA" id="ARBA00023242"/>
    </source>
</evidence>
<evidence type="ECO:0000313" key="9">
    <source>
        <dbReference type="RefSeq" id="XP_026495623.1"/>
    </source>
</evidence>
<dbReference type="OMA" id="WTNDETK"/>
<dbReference type="Pfam" id="PF00176">
    <property type="entry name" value="SNF2-rel_dom"/>
    <property type="match status" value="1"/>
</dbReference>
<dbReference type="Pfam" id="PF00271">
    <property type="entry name" value="Helicase_C"/>
    <property type="match status" value="1"/>
</dbReference>
<evidence type="ECO:0000313" key="8">
    <source>
        <dbReference type="Proteomes" id="UP001652626"/>
    </source>
</evidence>
<gene>
    <name evidence="9" type="primary">LOC113400312</name>
</gene>
<dbReference type="Gene3D" id="3.40.50.300">
    <property type="entry name" value="P-loop containing nucleotide triphosphate hydrolases"/>
    <property type="match status" value="1"/>
</dbReference>
<dbReference type="PROSITE" id="PS51192">
    <property type="entry name" value="HELICASE_ATP_BIND_1"/>
    <property type="match status" value="1"/>
</dbReference>
<feature type="domain" description="Helicase ATP-binding" evidence="5">
    <location>
        <begin position="186"/>
        <end position="346"/>
    </location>
</feature>
<protein>
    <submittedName>
        <fullName evidence="9">SWI/SNF-related matrix-associated actin-dependent regulator of chromatin subfamily A-like protein 1</fullName>
    </submittedName>
</protein>
<sequence length="695" mass="77793">MACTKEEIERKRLAALQKRQEKLNNQQCLRMNTFSPINSSAGPVKSSAASSIGFHPYGKPENSKSFAENASIPSTKVVTGTVYLISEDRFEVNPSEFSAPLINIFKTIPSKTYDINSKLWNFSIKDYQELMLKVSSLAPHVVLGPLPSYVLKILNEPVIDPNTVDLSPIEKTLRNKLMPFQEDGVRFGIARQGHCMIADDMGLGKTYQALAIASYYRHNWPLLIVTTSSMRGTWQNTIHEVLPSVPMMNIVTLTSSKDSEFVADRQTEIVIVSYKIAGMHTELLKDKKFGMIIVDESHNLKSHKARCTQALARVAAGGARLVLLSGTPALSRPAELYTQLALIAPRLLGSFTEYGKRYCGGKQTNFGWDMTGQSNLTELQIILQKRFLIRRTKEKVLTDLEKKTRESVLLDHSLLQFTKEKAQGLSQMAKAFENTRSSDKHAALITYFSKSAEVKIPAICKYIKQLLKETTSKFLVFAHHRNMIDAICYTLDETSTHYICIVGSTPTNTRAELVETFQHVESCRCAVLSVTAAGSGLTLTRADLVLFAELHWNPGMLTQAESRAHRLGRSGAVCARYLLARGTADDFMWPMLQDKLDVLNNVGLSGETFENTTLTRQESKTSMTQYLSPKSSYKNKNDYIPGTNIRKVPLQSEASKSQNTSCLEENTQEKMQTSCEMDFFLEHDDDDDLLANLDL</sequence>
<dbReference type="SMART" id="SM00487">
    <property type="entry name" value="DEXDc"/>
    <property type="match status" value="1"/>
</dbReference>
<feature type="domain" description="HARP" evidence="7">
    <location>
        <begin position="71"/>
        <end position="147"/>
    </location>
</feature>
<dbReference type="InterPro" id="IPR038718">
    <property type="entry name" value="SNF2-like_sf"/>
</dbReference>
<evidence type="ECO:0000259" key="6">
    <source>
        <dbReference type="PROSITE" id="PS51194"/>
    </source>
</evidence>
<dbReference type="Gene3D" id="3.40.50.10810">
    <property type="entry name" value="Tandem AAA-ATPase domain"/>
    <property type="match status" value="1"/>
</dbReference>
<dbReference type="RefSeq" id="XP_026495623.1">
    <property type="nucleotide sequence ID" value="XM_026639838.2"/>
</dbReference>
<dbReference type="CDD" id="cd18793">
    <property type="entry name" value="SF2_C_SNF"/>
    <property type="match status" value="1"/>
</dbReference>
<dbReference type="CDD" id="cd18010">
    <property type="entry name" value="DEXHc_HARP_SMARCAL1"/>
    <property type="match status" value="1"/>
</dbReference>
<comment type="similarity">
    <text evidence="4">Belongs to the SNF2/RAD54 helicase family. SMARCAL1 subfamily.</text>
</comment>
<dbReference type="PROSITE" id="PS51467">
    <property type="entry name" value="HARP"/>
    <property type="match status" value="1"/>
</dbReference>
<dbReference type="InterPro" id="IPR049730">
    <property type="entry name" value="SNF2/RAD54-like_C"/>
</dbReference>
<dbReference type="GO" id="GO:0016787">
    <property type="term" value="F:hydrolase activity"/>
    <property type="evidence" value="ECO:0007669"/>
    <property type="project" value="UniProtKB-KW"/>
</dbReference>
<accession>A0A8B8IEY8</accession>
<dbReference type="PROSITE" id="PS51194">
    <property type="entry name" value="HELICASE_CTER"/>
    <property type="match status" value="1"/>
</dbReference>
<dbReference type="InterPro" id="IPR027417">
    <property type="entry name" value="P-loop_NTPase"/>
</dbReference>
<dbReference type="Proteomes" id="UP001652626">
    <property type="component" value="Chromosome 17"/>
</dbReference>
<keyword evidence="8" id="KW-1185">Reference proteome</keyword>
<dbReference type="SUPFAM" id="SSF52540">
    <property type="entry name" value="P-loop containing nucleoside triphosphate hydrolases"/>
    <property type="match status" value="2"/>
</dbReference>
<dbReference type="InterPro" id="IPR014001">
    <property type="entry name" value="Helicase_ATP-bd"/>
</dbReference>
<keyword evidence="3" id="KW-0539">Nucleus</keyword>
<dbReference type="GO" id="GO:0005524">
    <property type="term" value="F:ATP binding"/>
    <property type="evidence" value="ECO:0007669"/>
    <property type="project" value="InterPro"/>
</dbReference>
<dbReference type="GO" id="GO:0031297">
    <property type="term" value="P:replication fork processing"/>
    <property type="evidence" value="ECO:0007669"/>
    <property type="project" value="TreeGrafter"/>
</dbReference>
<evidence type="ECO:0000256" key="4">
    <source>
        <dbReference type="PROSITE-ProRule" id="PRU00800"/>
    </source>
</evidence>
<proteinExistence type="inferred from homology"/>
<dbReference type="AlphaFoldDB" id="A0A8B8IEY8"/>
<dbReference type="CTD" id="33709"/>
<dbReference type="PANTHER" id="PTHR45766">
    <property type="entry name" value="DNA ANNEALING HELICASE AND ENDONUCLEASE ZRANB3 FAMILY MEMBER"/>
    <property type="match status" value="1"/>
</dbReference>